<organism evidence="1">
    <name type="scientific">Anguilla anguilla</name>
    <name type="common">European freshwater eel</name>
    <name type="synonym">Muraena anguilla</name>
    <dbReference type="NCBI Taxonomy" id="7936"/>
    <lineage>
        <taxon>Eukaryota</taxon>
        <taxon>Metazoa</taxon>
        <taxon>Chordata</taxon>
        <taxon>Craniata</taxon>
        <taxon>Vertebrata</taxon>
        <taxon>Euteleostomi</taxon>
        <taxon>Actinopterygii</taxon>
        <taxon>Neopterygii</taxon>
        <taxon>Teleostei</taxon>
        <taxon>Anguilliformes</taxon>
        <taxon>Anguillidae</taxon>
        <taxon>Anguilla</taxon>
    </lineage>
</organism>
<proteinExistence type="predicted"/>
<reference evidence="1" key="1">
    <citation type="submission" date="2014-11" db="EMBL/GenBank/DDBJ databases">
        <authorList>
            <person name="Amaro Gonzalez C."/>
        </authorList>
    </citation>
    <scope>NUCLEOTIDE SEQUENCE</scope>
</reference>
<protein>
    <submittedName>
        <fullName evidence="1">Uncharacterized protein</fullName>
    </submittedName>
</protein>
<reference evidence="1" key="2">
    <citation type="journal article" date="2015" name="Fish Shellfish Immunol.">
        <title>Early steps in the European eel (Anguilla anguilla)-Vibrio vulnificus interaction in the gills: Role of the RtxA13 toxin.</title>
        <authorList>
            <person name="Callol A."/>
            <person name="Pajuelo D."/>
            <person name="Ebbesson L."/>
            <person name="Teles M."/>
            <person name="MacKenzie S."/>
            <person name="Amaro C."/>
        </authorList>
    </citation>
    <scope>NUCLEOTIDE SEQUENCE</scope>
</reference>
<evidence type="ECO:0000313" key="1">
    <source>
        <dbReference type="EMBL" id="JAH50823.1"/>
    </source>
</evidence>
<name>A0A0E9TDM9_ANGAN</name>
<accession>A0A0E9TDM9</accession>
<sequence>MIYILWVLAQKINN</sequence>
<dbReference type="EMBL" id="GBXM01057754">
    <property type="protein sequence ID" value="JAH50823.1"/>
    <property type="molecule type" value="Transcribed_RNA"/>
</dbReference>